<gene>
    <name evidence="9" type="ORF">CFOL_v3_11996</name>
</gene>
<dbReference type="OrthoDB" id="434647at2759"/>
<dbReference type="AlphaFoldDB" id="A0A1Q3BL90"/>
<dbReference type="InterPro" id="IPR003604">
    <property type="entry name" value="Matrin/U1-like-C_Znf_C2H2"/>
</dbReference>
<keyword evidence="2" id="KW-0479">Metal-binding</keyword>
<dbReference type="InParanoid" id="A0A1Q3BL90"/>
<dbReference type="GO" id="GO:0003676">
    <property type="term" value="F:nucleic acid binding"/>
    <property type="evidence" value="ECO:0007669"/>
    <property type="project" value="InterPro"/>
</dbReference>
<dbReference type="PROSITE" id="PS00028">
    <property type="entry name" value="ZINC_FINGER_C2H2_1"/>
    <property type="match status" value="2"/>
</dbReference>
<dbReference type="InterPro" id="IPR036236">
    <property type="entry name" value="Znf_C2H2_sf"/>
</dbReference>
<comment type="subcellular location">
    <subcellularLocation>
        <location evidence="1">Nucleus</location>
    </subcellularLocation>
</comment>
<organism evidence="9 10">
    <name type="scientific">Cephalotus follicularis</name>
    <name type="common">Albany pitcher plant</name>
    <dbReference type="NCBI Taxonomy" id="3775"/>
    <lineage>
        <taxon>Eukaryota</taxon>
        <taxon>Viridiplantae</taxon>
        <taxon>Streptophyta</taxon>
        <taxon>Embryophyta</taxon>
        <taxon>Tracheophyta</taxon>
        <taxon>Spermatophyta</taxon>
        <taxon>Magnoliopsida</taxon>
        <taxon>eudicotyledons</taxon>
        <taxon>Gunneridae</taxon>
        <taxon>Pentapetalae</taxon>
        <taxon>rosids</taxon>
        <taxon>fabids</taxon>
        <taxon>Oxalidales</taxon>
        <taxon>Cephalotaceae</taxon>
        <taxon>Cephalotus</taxon>
    </lineage>
</organism>
<dbReference type="PANTHER" id="PTHR46144:SF6">
    <property type="entry name" value="C2H2-TYPE DOMAIN-CONTAINING PROTEIN"/>
    <property type="match status" value="1"/>
</dbReference>
<dbReference type="SMART" id="SM00451">
    <property type="entry name" value="ZnF_U1"/>
    <property type="match status" value="2"/>
</dbReference>
<evidence type="ECO:0000256" key="7">
    <source>
        <dbReference type="SAM" id="MobiDB-lite"/>
    </source>
</evidence>
<sequence>MTDDLLQQHFNGRKHKDELLKLELARKGSGDGGGGGDGSSNGGEMLKRQLQCELCNIVCSDEQLLEQHFKGKKHKAELERQGCSRKCDLCNIWCPDTSSLQMHLKGKKHILRLHATEKKRDATEESLQGQSSRTWTMGSGI</sequence>
<dbReference type="Pfam" id="PF12874">
    <property type="entry name" value="zf-met"/>
    <property type="match status" value="2"/>
</dbReference>
<protein>
    <submittedName>
        <fullName evidence="9">Zf-met domain-containing protein</fullName>
    </submittedName>
</protein>
<dbReference type="InterPro" id="IPR013087">
    <property type="entry name" value="Znf_C2H2_type"/>
</dbReference>
<proteinExistence type="predicted"/>
<evidence type="ECO:0000313" key="9">
    <source>
        <dbReference type="EMBL" id="GAV68493.1"/>
    </source>
</evidence>
<dbReference type="GO" id="GO:0008270">
    <property type="term" value="F:zinc ion binding"/>
    <property type="evidence" value="ECO:0007669"/>
    <property type="project" value="UniProtKB-KW"/>
</dbReference>
<keyword evidence="3" id="KW-0677">Repeat</keyword>
<dbReference type="EMBL" id="BDDD01000635">
    <property type="protein sequence ID" value="GAV68493.1"/>
    <property type="molecule type" value="Genomic_DNA"/>
</dbReference>
<comment type="caution">
    <text evidence="9">The sequence shown here is derived from an EMBL/GenBank/DDBJ whole genome shotgun (WGS) entry which is preliminary data.</text>
</comment>
<evidence type="ECO:0000256" key="4">
    <source>
        <dbReference type="ARBA" id="ARBA00022771"/>
    </source>
</evidence>
<feature type="compositionally biased region" description="Polar residues" evidence="7">
    <location>
        <begin position="125"/>
        <end position="141"/>
    </location>
</feature>
<reference evidence="10" key="1">
    <citation type="submission" date="2016-04" db="EMBL/GenBank/DDBJ databases">
        <title>Cephalotus genome sequencing.</title>
        <authorList>
            <person name="Fukushima K."/>
            <person name="Hasebe M."/>
            <person name="Fang X."/>
        </authorList>
    </citation>
    <scope>NUCLEOTIDE SEQUENCE [LARGE SCALE GENOMIC DNA]</scope>
    <source>
        <strain evidence="10">cv. St1</strain>
    </source>
</reference>
<evidence type="ECO:0000256" key="3">
    <source>
        <dbReference type="ARBA" id="ARBA00022737"/>
    </source>
</evidence>
<feature type="domain" description="C2H2-type" evidence="8">
    <location>
        <begin position="52"/>
        <end position="74"/>
    </location>
</feature>
<keyword evidence="4" id="KW-0863">Zinc-finger</keyword>
<dbReference type="Proteomes" id="UP000187406">
    <property type="component" value="Unassembled WGS sequence"/>
</dbReference>
<evidence type="ECO:0000256" key="6">
    <source>
        <dbReference type="ARBA" id="ARBA00023242"/>
    </source>
</evidence>
<feature type="domain" description="C2H2-type" evidence="8">
    <location>
        <begin position="87"/>
        <end position="109"/>
    </location>
</feature>
<dbReference type="PANTHER" id="PTHR46144">
    <property type="entry name" value="ZINC FINGER PROTEIN 385B-LIKE"/>
    <property type="match status" value="1"/>
</dbReference>
<evidence type="ECO:0000259" key="8">
    <source>
        <dbReference type="PROSITE" id="PS00028"/>
    </source>
</evidence>
<feature type="region of interest" description="Disordered" evidence="7">
    <location>
        <begin position="118"/>
        <end position="141"/>
    </location>
</feature>
<dbReference type="STRING" id="3775.A0A1Q3BL90"/>
<accession>A0A1Q3BL90</accession>
<dbReference type="InterPro" id="IPR051868">
    <property type="entry name" value="ZN346_ZMAT4"/>
</dbReference>
<dbReference type="Gene3D" id="3.30.160.60">
    <property type="entry name" value="Classic Zinc Finger"/>
    <property type="match status" value="2"/>
</dbReference>
<name>A0A1Q3BL90_CEPFO</name>
<evidence type="ECO:0000256" key="1">
    <source>
        <dbReference type="ARBA" id="ARBA00004123"/>
    </source>
</evidence>
<evidence type="ECO:0000256" key="2">
    <source>
        <dbReference type="ARBA" id="ARBA00022723"/>
    </source>
</evidence>
<evidence type="ECO:0000256" key="5">
    <source>
        <dbReference type="ARBA" id="ARBA00022833"/>
    </source>
</evidence>
<keyword evidence="6" id="KW-0539">Nucleus</keyword>
<evidence type="ECO:0000313" key="10">
    <source>
        <dbReference type="Proteomes" id="UP000187406"/>
    </source>
</evidence>
<keyword evidence="5" id="KW-0862">Zinc</keyword>
<dbReference type="SUPFAM" id="SSF57667">
    <property type="entry name" value="beta-beta-alpha zinc fingers"/>
    <property type="match status" value="2"/>
</dbReference>
<dbReference type="SMART" id="SM00355">
    <property type="entry name" value="ZnF_C2H2"/>
    <property type="match status" value="2"/>
</dbReference>
<keyword evidence="10" id="KW-1185">Reference proteome</keyword>
<dbReference type="GO" id="GO:0005634">
    <property type="term" value="C:nucleus"/>
    <property type="evidence" value="ECO:0007669"/>
    <property type="project" value="UniProtKB-SubCell"/>
</dbReference>